<feature type="repeat" description="TPR" evidence="3">
    <location>
        <begin position="264"/>
        <end position="297"/>
    </location>
</feature>
<evidence type="ECO:0000256" key="2">
    <source>
        <dbReference type="ARBA" id="ARBA00022803"/>
    </source>
</evidence>
<evidence type="ECO:0000313" key="6">
    <source>
        <dbReference type="Proteomes" id="UP000620550"/>
    </source>
</evidence>
<organism evidence="5 6">
    <name type="scientific">Sphingobacterium griseoflavum</name>
    <dbReference type="NCBI Taxonomy" id="1474952"/>
    <lineage>
        <taxon>Bacteria</taxon>
        <taxon>Pseudomonadati</taxon>
        <taxon>Bacteroidota</taxon>
        <taxon>Sphingobacteriia</taxon>
        <taxon>Sphingobacteriales</taxon>
        <taxon>Sphingobacteriaceae</taxon>
        <taxon>Sphingobacterium</taxon>
    </lineage>
</organism>
<name>A0ABQ3HZ24_9SPHI</name>
<reference evidence="6" key="1">
    <citation type="journal article" date="2019" name="Int. J. Syst. Evol. Microbiol.">
        <title>The Global Catalogue of Microorganisms (GCM) 10K type strain sequencing project: providing services to taxonomists for standard genome sequencing and annotation.</title>
        <authorList>
            <consortium name="The Broad Institute Genomics Platform"/>
            <consortium name="The Broad Institute Genome Sequencing Center for Infectious Disease"/>
            <person name="Wu L."/>
            <person name="Ma J."/>
        </authorList>
    </citation>
    <scope>NUCLEOTIDE SEQUENCE [LARGE SCALE GENOMIC DNA]</scope>
    <source>
        <strain evidence="6">CGMCC 1.12966</strain>
    </source>
</reference>
<dbReference type="PANTHER" id="PTHR44943:SF8">
    <property type="entry name" value="TPR REPEAT-CONTAINING PROTEIN MJ0263"/>
    <property type="match status" value="1"/>
</dbReference>
<dbReference type="EMBL" id="BNAF01000006">
    <property type="protein sequence ID" value="GHE34482.1"/>
    <property type="molecule type" value="Genomic_DNA"/>
</dbReference>
<dbReference type="InterPro" id="IPR051685">
    <property type="entry name" value="Ycf3/AcsC/BcsC/TPR_MFPF"/>
</dbReference>
<dbReference type="Proteomes" id="UP000620550">
    <property type="component" value="Unassembled WGS sequence"/>
</dbReference>
<feature type="signal peptide" evidence="4">
    <location>
        <begin position="1"/>
        <end position="21"/>
    </location>
</feature>
<dbReference type="PANTHER" id="PTHR44943">
    <property type="entry name" value="CELLULOSE SYNTHASE OPERON PROTEIN C"/>
    <property type="match status" value="1"/>
</dbReference>
<dbReference type="SUPFAM" id="SSF48452">
    <property type="entry name" value="TPR-like"/>
    <property type="match status" value="1"/>
</dbReference>
<feature type="chain" id="PRO_5047088657" description="Tetratricopeptide repeat protein" evidence="4">
    <location>
        <begin position="22"/>
        <end position="389"/>
    </location>
</feature>
<proteinExistence type="predicted"/>
<dbReference type="PROSITE" id="PS50005">
    <property type="entry name" value="TPR"/>
    <property type="match status" value="1"/>
</dbReference>
<dbReference type="InterPro" id="IPR019734">
    <property type="entry name" value="TPR_rpt"/>
</dbReference>
<keyword evidence="6" id="KW-1185">Reference proteome</keyword>
<dbReference type="InterPro" id="IPR011990">
    <property type="entry name" value="TPR-like_helical_dom_sf"/>
</dbReference>
<protein>
    <recommendedName>
        <fullName evidence="7">Tetratricopeptide repeat protein</fullName>
    </recommendedName>
</protein>
<dbReference type="Pfam" id="PF00515">
    <property type="entry name" value="TPR_1"/>
    <property type="match status" value="1"/>
</dbReference>
<evidence type="ECO:0000256" key="1">
    <source>
        <dbReference type="ARBA" id="ARBA00022737"/>
    </source>
</evidence>
<evidence type="ECO:0008006" key="7">
    <source>
        <dbReference type="Google" id="ProtNLM"/>
    </source>
</evidence>
<sequence length="389" mass="42024">MNVKKAIVFSLLVAAGTTTFAQSGNLRKAKTALQKFEELKSAGSAELGKSNLDAAKEAIDLAVAHDKTKEDPDTWTVYALVNANLAATNNTPEAAKAAQDGISKATALDKDGKHAENIKVAGQILGQFNFNQGVAAWEKQDFKTAYGSFSDALTFLPGDTTLTYYAGLAAIQNQDYPNAIEKYKLLIPAKEFSSHKAVMVDLPKLYLSAKDTASAIEYAAQAAEAYPNDNDAAVQNIELNLIVGNEAKVVSDIENQIAKDGNNKSLYYYLGIAQSAANNNDKAIEAYKKAVAIDPNYSDANRNAAATIINGVRDQLNALNEDKSLSNTDYNTRVSALKEQIKEALPYLEKVVELNPTDSDALRSLKGYYDFQQDEAKSAEIQARIDAAN</sequence>
<evidence type="ECO:0000256" key="3">
    <source>
        <dbReference type="PROSITE-ProRule" id="PRU00339"/>
    </source>
</evidence>
<dbReference type="Pfam" id="PF13432">
    <property type="entry name" value="TPR_16"/>
    <property type="match status" value="1"/>
</dbReference>
<dbReference type="SMART" id="SM00028">
    <property type="entry name" value="TPR"/>
    <property type="match status" value="3"/>
</dbReference>
<evidence type="ECO:0000313" key="5">
    <source>
        <dbReference type="EMBL" id="GHE34482.1"/>
    </source>
</evidence>
<keyword evidence="2 3" id="KW-0802">TPR repeat</keyword>
<dbReference type="RefSeq" id="WP_189626237.1">
    <property type="nucleotide sequence ID" value="NZ_BNAF01000006.1"/>
</dbReference>
<keyword evidence="1" id="KW-0677">Repeat</keyword>
<accession>A0ABQ3HZ24</accession>
<dbReference type="Gene3D" id="1.25.40.10">
    <property type="entry name" value="Tetratricopeptide repeat domain"/>
    <property type="match status" value="2"/>
</dbReference>
<evidence type="ECO:0000256" key="4">
    <source>
        <dbReference type="SAM" id="SignalP"/>
    </source>
</evidence>
<keyword evidence="4" id="KW-0732">Signal</keyword>
<comment type="caution">
    <text evidence="5">The sequence shown here is derived from an EMBL/GenBank/DDBJ whole genome shotgun (WGS) entry which is preliminary data.</text>
</comment>
<gene>
    <name evidence="5" type="ORF">GCM10017764_17000</name>
</gene>